<protein>
    <recommendedName>
        <fullName evidence="3">Calcium-binding protein</fullName>
    </recommendedName>
</protein>
<name>A0A1U7H863_9CYAN</name>
<dbReference type="InterPro" id="IPR011049">
    <property type="entry name" value="Serralysin-like_metalloprot_C"/>
</dbReference>
<dbReference type="EMBL" id="MRCB01000044">
    <property type="protein sequence ID" value="OKH18982.1"/>
    <property type="molecule type" value="Genomic_DNA"/>
</dbReference>
<dbReference type="AlphaFoldDB" id="A0A1U7H863"/>
<organism evidence="1 2">
    <name type="scientific">Hydrococcus rivularis NIES-593</name>
    <dbReference type="NCBI Taxonomy" id="1921803"/>
    <lineage>
        <taxon>Bacteria</taxon>
        <taxon>Bacillati</taxon>
        <taxon>Cyanobacteriota</taxon>
        <taxon>Cyanophyceae</taxon>
        <taxon>Pleurocapsales</taxon>
        <taxon>Hydrococcaceae</taxon>
        <taxon>Hydrococcus</taxon>
    </lineage>
</organism>
<reference evidence="1 2" key="1">
    <citation type="submission" date="2016-11" db="EMBL/GenBank/DDBJ databases">
        <title>Draft Genome Sequences of Nine Cyanobacterial Strains from Diverse Habitats.</title>
        <authorList>
            <person name="Zhu T."/>
            <person name="Hou S."/>
            <person name="Lu X."/>
            <person name="Hess W.R."/>
        </authorList>
    </citation>
    <scope>NUCLEOTIDE SEQUENCE [LARGE SCALE GENOMIC DNA]</scope>
    <source>
        <strain evidence="1 2">NIES-593</strain>
    </source>
</reference>
<keyword evidence="2" id="KW-1185">Reference proteome</keyword>
<dbReference type="Proteomes" id="UP000186868">
    <property type="component" value="Unassembled WGS sequence"/>
</dbReference>
<dbReference type="SUPFAM" id="SSF51120">
    <property type="entry name" value="beta-Roll"/>
    <property type="match status" value="1"/>
</dbReference>
<comment type="caution">
    <text evidence="1">The sequence shown here is derived from an EMBL/GenBank/DDBJ whole genome shotgun (WGS) entry which is preliminary data.</text>
</comment>
<evidence type="ECO:0008006" key="3">
    <source>
        <dbReference type="Google" id="ProtNLM"/>
    </source>
</evidence>
<gene>
    <name evidence="1" type="ORF">NIES593_21500</name>
</gene>
<evidence type="ECO:0000313" key="2">
    <source>
        <dbReference type="Proteomes" id="UP000186868"/>
    </source>
</evidence>
<dbReference type="Gene3D" id="2.150.10.10">
    <property type="entry name" value="Serralysin-like metalloprotease, C-terminal"/>
    <property type="match status" value="1"/>
</dbReference>
<accession>A0A1U7H863</accession>
<evidence type="ECO:0000313" key="1">
    <source>
        <dbReference type="EMBL" id="OKH18982.1"/>
    </source>
</evidence>
<proteinExistence type="predicted"/>
<sequence length="286" mass="30467">MSFAIFDENYYLANNPDVQAAVNAGAFSSERQHFEQYGLAEGRVSVSPYYNEQVYLQKYSDVAAAVSAGSFRSGLQHYIQIGEAERRSPGAFDEQAYLALYPDVASAVAAGAFSSGVQHYIQFGQFEANRRGYFTGTTGNDTITGLGANTTITGIDVINPVLNAEGRLEFSSRELGAGDVDTLISGAGRDRFFLGSQTGILPETFYDDNGNADYALIQNFEPGMDTISLGGSSVRMYQLEAVNGNLNISTSGGDLIATVEGVTSLSEIPSSGTTLGDLTDRIVLLG</sequence>
<dbReference type="STRING" id="1921803.NIES593_21500"/>
<dbReference type="OrthoDB" id="479561at2"/>
<dbReference type="RefSeq" id="WP_073601543.1">
    <property type="nucleotide sequence ID" value="NZ_MRCB01000044.1"/>
</dbReference>